<feature type="signal peptide" evidence="1">
    <location>
        <begin position="1"/>
        <end position="23"/>
    </location>
</feature>
<dbReference type="InterPro" id="IPR050490">
    <property type="entry name" value="Bact_solute-bd_prot1"/>
</dbReference>
<sequence>MRNTNKILSASLATMLIIGAAGCGGSDDSAKAGGIYYLNNKPEIAESMKALAKEYTEETGVAFNVQTAASGTYQQSLKSELSKNQPPTLFQVLGQVGLDTWKDYAGDMSDTEIYKQLNDPKLALKSDDDSEVLAVPVVTETYGIIYRKDLLQKYFDMSGASVTSVEEIDNFNTLKTVAEEIQGNKDALGLKGAFASMGFDPSTMWRWSIHLANIPLANEFEKDSITKQPATIHGTYLKQFKNISDLYIQNTTVKATELSGKTMDDALSDINSGEAVFFQNGSWAWPDLVSGGLEAEQVGVLPIYTGVPDEENQGIATGSETFWCVNKQASEESQKATKDFLKWLITSDKGRETWSKTMGFTTPFKTFTGEYATDNPIVQAANDYNEAGKQNVPWAFLYIPTEDWKTNLGNSLLEYAQGTGDWNAVKNSFVDGWASEYEIAQSNK</sequence>
<dbReference type="Gene3D" id="3.40.190.10">
    <property type="entry name" value="Periplasmic binding protein-like II"/>
    <property type="match status" value="2"/>
</dbReference>
<dbReference type="EMBL" id="MWXA01000010">
    <property type="protein sequence ID" value="OZG64962.1"/>
    <property type="molecule type" value="Genomic_DNA"/>
</dbReference>
<accession>A0A261G0I7</accession>
<dbReference type="PANTHER" id="PTHR43649:SF12">
    <property type="entry name" value="DIACETYLCHITOBIOSE BINDING PROTEIN DASA"/>
    <property type="match status" value="1"/>
</dbReference>
<dbReference type="Pfam" id="PF13416">
    <property type="entry name" value="SBP_bac_8"/>
    <property type="match status" value="1"/>
</dbReference>
<dbReference type="InterPro" id="IPR006059">
    <property type="entry name" value="SBP"/>
</dbReference>
<reference evidence="2 3" key="1">
    <citation type="journal article" date="2017" name="BMC Genomics">
        <title>Comparative genomic and phylogenomic analyses of the Bifidobacteriaceae family.</title>
        <authorList>
            <person name="Lugli G.A."/>
            <person name="Milani C."/>
            <person name="Turroni F."/>
            <person name="Duranti S."/>
            <person name="Mancabelli L."/>
            <person name="Mangifesta M."/>
            <person name="Ferrario C."/>
            <person name="Modesto M."/>
            <person name="Mattarelli P."/>
            <person name="Jiri K."/>
            <person name="van Sinderen D."/>
            <person name="Ventura M."/>
        </authorList>
    </citation>
    <scope>NUCLEOTIDE SEQUENCE [LARGE SCALE GENOMIC DNA]</scope>
    <source>
        <strain evidence="2 3">LMG 28769</strain>
    </source>
</reference>
<dbReference type="SUPFAM" id="SSF53850">
    <property type="entry name" value="Periplasmic binding protein-like II"/>
    <property type="match status" value="1"/>
</dbReference>
<proteinExistence type="predicted"/>
<dbReference type="PANTHER" id="PTHR43649">
    <property type="entry name" value="ARABINOSE-BINDING PROTEIN-RELATED"/>
    <property type="match status" value="1"/>
</dbReference>
<gene>
    <name evidence="2" type="ORF">BAQU_1941</name>
</gene>
<protein>
    <submittedName>
        <fullName evidence="2">ABC transporter substrate-binding protein</fullName>
    </submittedName>
</protein>
<dbReference type="PROSITE" id="PS51257">
    <property type="entry name" value="PROKAR_LIPOPROTEIN"/>
    <property type="match status" value="1"/>
</dbReference>
<evidence type="ECO:0000256" key="1">
    <source>
        <dbReference type="SAM" id="SignalP"/>
    </source>
</evidence>
<dbReference type="AlphaFoldDB" id="A0A261G0I7"/>
<keyword evidence="1" id="KW-0732">Signal</keyword>
<comment type="caution">
    <text evidence="2">The sequence shown here is derived from an EMBL/GenBank/DDBJ whole genome shotgun (WGS) entry which is preliminary data.</text>
</comment>
<feature type="chain" id="PRO_5039100002" evidence="1">
    <location>
        <begin position="24"/>
        <end position="444"/>
    </location>
</feature>
<evidence type="ECO:0000313" key="3">
    <source>
        <dbReference type="Proteomes" id="UP000216451"/>
    </source>
</evidence>
<evidence type="ECO:0000313" key="2">
    <source>
        <dbReference type="EMBL" id="OZG64962.1"/>
    </source>
</evidence>
<dbReference type="Proteomes" id="UP000216451">
    <property type="component" value="Unassembled WGS sequence"/>
</dbReference>
<organism evidence="2 3">
    <name type="scientific">Bifidobacterium aquikefiri</name>
    <dbReference type="NCBI Taxonomy" id="1653207"/>
    <lineage>
        <taxon>Bacteria</taxon>
        <taxon>Bacillati</taxon>
        <taxon>Actinomycetota</taxon>
        <taxon>Actinomycetes</taxon>
        <taxon>Bifidobacteriales</taxon>
        <taxon>Bifidobacteriaceae</taxon>
        <taxon>Bifidobacterium</taxon>
    </lineage>
</organism>
<keyword evidence="3" id="KW-1185">Reference proteome</keyword>
<dbReference type="RefSeq" id="WP_094695225.1">
    <property type="nucleotide sequence ID" value="NZ_CALENZ010000049.1"/>
</dbReference>
<name>A0A261G0I7_9BIFI</name>
<dbReference type="OrthoDB" id="9763054at2"/>
<dbReference type="GeneID" id="98296582"/>